<keyword evidence="1" id="KW-1133">Transmembrane helix</keyword>
<gene>
    <name evidence="2" type="ORF">PT974_06297</name>
</gene>
<accession>A0ABR0SL43</accession>
<keyword evidence="1" id="KW-0472">Membrane</keyword>
<keyword evidence="1" id="KW-0812">Transmembrane</keyword>
<feature type="transmembrane region" description="Helical" evidence="1">
    <location>
        <begin position="179"/>
        <end position="198"/>
    </location>
</feature>
<feature type="transmembrane region" description="Helical" evidence="1">
    <location>
        <begin position="146"/>
        <end position="167"/>
    </location>
</feature>
<evidence type="ECO:0000313" key="3">
    <source>
        <dbReference type="Proteomes" id="UP001338125"/>
    </source>
</evidence>
<organism evidence="2 3">
    <name type="scientific">Cladobotryum mycophilum</name>
    <dbReference type="NCBI Taxonomy" id="491253"/>
    <lineage>
        <taxon>Eukaryota</taxon>
        <taxon>Fungi</taxon>
        <taxon>Dikarya</taxon>
        <taxon>Ascomycota</taxon>
        <taxon>Pezizomycotina</taxon>
        <taxon>Sordariomycetes</taxon>
        <taxon>Hypocreomycetidae</taxon>
        <taxon>Hypocreales</taxon>
        <taxon>Hypocreaceae</taxon>
        <taxon>Cladobotryum</taxon>
    </lineage>
</organism>
<proteinExistence type="predicted"/>
<feature type="transmembrane region" description="Helical" evidence="1">
    <location>
        <begin position="93"/>
        <end position="113"/>
    </location>
</feature>
<feature type="transmembrane region" description="Helical" evidence="1">
    <location>
        <begin position="302"/>
        <end position="327"/>
    </location>
</feature>
<keyword evidence="3" id="KW-1185">Reference proteome</keyword>
<comment type="caution">
    <text evidence="2">The sequence shown here is derived from an EMBL/GenBank/DDBJ whole genome shotgun (WGS) entry which is preliminary data.</text>
</comment>
<feature type="transmembrane region" description="Helical" evidence="1">
    <location>
        <begin position="9"/>
        <end position="30"/>
    </location>
</feature>
<reference evidence="2 3" key="1">
    <citation type="submission" date="2024-01" db="EMBL/GenBank/DDBJ databases">
        <title>Complete genome of Cladobotryum mycophilum ATHUM6906.</title>
        <authorList>
            <person name="Christinaki A.C."/>
            <person name="Myridakis A.I."/>
            <person name="Kouvelis V.N."/>
        </authorList>
    </citation>
    <scope>NUCLEOTIDE SEQUENCE [LARGE SCALE GENOMIC DNA]</scope>
    <source>
        <strain evidence="2 3">ATHUM6906</strain>
    </source>
</reference>
<feature type="transmembrane region" description="Helical" evidence="1">
    <location>
        <begin position="218"/>
        <end position="240"/>
    </location>
</feature>
<evidence type="ECO:0000256" key="1">
    <source>
        <dbReference type="SAM" id="Phobius"/>
    </source>
</evidence>
<protein>
    <submittedName>
        <fullName evidence="2">Uncharacterized protein</fullName>
    </submittedName>
</protein>
<sequence length="342" mass="38520">MPQSRLSRALWALPILAMGIPMHRVLLFMLDPLGPAIEKFTDQATFEMQNGTTVPLITNYYGIPAVDAIFSQASIFFSYFLTYDVPVTYWQSLIFLTDLAPIVLVTSLLGQILGMGNLSPAYHYFLYIFSPVEKLAANNGSFIDEAGVASVLAVIPLYLIPHFLSFFHPNLGARLWWNWLWQLFPLWCSLTLFVLTRVIPSTPLLGAWVKFVRKNNRIVIMVILSGLTLVTTSVYLYSLITSGFSPYELFIPNHFWKMPETPGDSVKAFMHYDYISCISSPLLWLAYSLYELKTEGGGKISWLQVCLDTLITAALGGPGSLVVITWMRRERVLFSMKNGKSG</sequence>
<dbReference type="Proteomes" id="UP001338125">
    <property type="component" value="Unassembled WGS sequence"/>
</dbReference>
<name>A0ABR0SL43_9HYPO</name>
<evidence type="ECO:0000313" key="2">
    <source>
        <dbReference type="EMBL" id="KAK5992875.1"/>
    </source>
</evidence>
<dbReference type="EMBL" id="JAVFKD010000012">
    <property type="protein sequence ID" value="KAK5992875.1"/>
    <property type="molecule type" value="Genomic_DNA"/>
</dbReference>